<organism evidence="4 5">
    <name type="scientific">Patiria miniata</name>
    <name type="common">Bat star</name>
    <name type="synonym">Asterina miniata</name>
    <dbReference type="NCBI Taxonomy" id="46514"/>
    <lineage>
        <taxon>Eukaryota</taxon>
        <taxon>Metazoa</taxon>
        <taxon>Echinodermata</taxon>
        <taxon>Eleutherozoa</taxon>
        <taxon>Asterozoa</taxon>
        <taxon>Asteroidea</taxon>
        <taxon>Valvatacea</taxon>
        <taxon>Valvatida</taxon>
        <taxon>Asterinidae</taxon>
        <taxon>Patiria</taxon>
    </lineage>
</organism>
<evidence type="ECO:0000256" key="1">
    <source>
        <dbReference type="ARBA" id="ARBA00023157"/>
    </source>
</evidence>
<dbReference type="GeneID" id="119725938"/>
<dbReference type="Pfam" id="PF00219">
    <property type="entry name" value="IGFBP"/>
    <property type="match status" value="1"/>
</dbReference>
<keyword evidence="1" id="KW-1015">Disulfide bond</keyword>
<keyword evidence="5" id="KW-1185">Reference proteome</keyword>
<feature type="chain" id="PRO_5037596133" description="IGFBP N-terminal domain-containing protein" evidence="2">
    <location>
        <begin position="20"/>
        <end position="102"/>
    </location>
</feature>
<evidence type="ECO:0000259" key="3">
    <source>
        <dbReference type="PROSITE" id="PS51323"/>
    </source>
</evidence>
<accession>A0A913ZQ34</accession>
<proteinExistence type="predicted"/>
<dbReference type="OrthoDB" id="5976811at2759"/>
<protein>
    <recommendedName>
        <fullName evidence="3">IGFBP N-terminal domain-containing protein</fullName>
    </recommendedName>
</protein>
<dbReference type="EnsemblMetazoa" id="XM_038197556.1">
    <property type="protein sequence ID" value="XP_038053484.1"/>
    <property type="gene ID" value="LOC119725938"/>
</dbReference>
<feature type="signal peptide" evidence="2">
    <location>
        <begin position="1"/>
        <end position="19"/>
    </location>
</feature>
<dbReference type="Proteomes" id="UP000887568">
    <property type="component" value="Unplaced"/>
</dbReference>
<dbReference type="RefSeq" id="XP_038053484.1">
    <property type="nucleotide sequence ID" value="XM_038197556.1"/>
</dbReference>
<dbReference type="Gene3D" id="4.10.40.20">
    <property type="match status" value="1"/>
</dbReference>
<dbReference type="OMA" id="CEGLMEN"/>
<evidence type="ECO:0000313" key="5">
    <source>
        <dbReference type="Proteomes" id="UP000887568"/>
    </source>
</evidence>
<dbReference type="SMART" id="SM00121">
    <property type="entry name" value="IB"/>
    <property type="match status" value="1"/>
</dbReference>
<dbReference type="PROSITE" id="PS51323">
    <property type="entry name" value="IGFBP_N_2"/>
    <property type="match status" value="1"/>
</dbReference>
<dbReference type="GO" id="GO:0005576">
    <property type="term" value="C:extracellular region"/>
    <property type="evidence" value="ECO:0007669"/>
    <property type="project" value="InterPro"/>
</dbReference>
<dbReference type="SUPFAM" id="SSF57184">
    <property type="entry name" value="Growth factor receptor domain"/>
    <property type="match status" value="1"/>
</dbReference>
<dbReference type="AlphaFoldDB" id="A0A913ZQ34"/>
<sequence>MKIAVVLAVFAMFVQGGQSLGCKPCSEVKCVSVLESDCYKGAELVTDHCGCCDVCSKGYDEPCGGLEMMGECSQHLGLYCQLPRCKNPNDIVCKSQPGICKL</sequence>
<evidence type="ECO:0000256" key="2">
    <source>
        <dbReference type="SAM" id="SignalP"/>
    </source>
</evidence>
<feature type="domain" description="IGFBP N-terminal" evidence="3">
    <location>
        <begin position="18"/>
        <end position="88"/>
    </location>
</feature>
<reference evidence="4" key="1">
    <citation type="submission" date="2022-11" db="UniProtKB">
        <authorList>
            <consortium name="EnsemblMetazoa"/>
        </authorList>
    </citation>
    <scope>IDENTIFICATION</scope>
</reference>
<dbReference type="InterPro" id="IPR009030">
    <property type="entry name" value="Growth_fac_rcpt_cys_sf"/>
</dbReference>
<name>A0A913ZQ34_PATMI</name>
<evidence type="ECO:0000313" key="4">
    <source>
        <dbReference type="EnsemblMetazoa" id="XP_038053484.1"/>
    </source>
</evidence>
<keyword evidence="2" id="KW-0732">Signal</keyword>
<dbReference type="InterPro" id="IPR000867">
    <property type="entry name" value="IGFBP-like"/>
</dbReference>